<gene>
    <name evidence="1" type="ORF">MNB_SV-3-152</name>
</gene>
<protein>
    <submittedName>
        <fullName evidence="1">Uncharacterized protein</fullName>
    </submittedName>
</protein>
<reference evidence="1" key="1">
    <citation type="submission" date="2016-10" db="EMBL/GenBank/DDBJ databases">
        <authorList>
            <person name="de Groot N.N."/>
        </authorList>
    </citation>
    <scope>NUCLEOTIDE SEQUENCE</scope>
</reference>
<accession>A0A1W1BQR6</accession>
<dbReference type="AlphaFoldDB" id="A0A1W1BQR6"/>
<evidence type="ECO:0000313" key="1">
    <source>
        <dbReference type="EMBL" id="SFV55938.1"/>
    </source>
</evidence>
<proteinExistence type="predicted"/>
<sequence length="63" mass="7422">MAIETTQEYQIQETRLQEIKNTLEEMTKKEDIDLSKVVALREEARTLAKDLKTYLKITFDTKS</sequence>
<dbReference type="EMBL" id="FPHI01000012">
    <property type="protein sequence ID" value="SFV55938.1"/>
    <property type="molecule type" value="Genomic_DNA"/>
</dbReference>
<name>A0A1W1BQR6_9ZZZZ</name>
<organism evidence="1">
    <name type="scientific">hydrothermal vent metagenome</name>
    <dbReference type="NCBI Taxonomy" id="652676"/>
    <lineage>
        <taxon>unclassified sequences</taxon>
        <taxon>metagenomes</taxon>
        <taxon>ecological metagenomes</taxon>
    </lineage>
</organism>